<evidence type="ECO:0000259" key="1">
    <source>
        <dbReference type="PROSITE" id="PS51186"/>
    </source>
</evidence>
<keyword evidence="3" id="KW-1185">Reference proteome</keyword>
<dbReference type="AlphaFoldDB" id="A0A2Z5G632"/>
<evidence type="ECO:0000313" key="3">
    <source>
        <dbReference type="Proteomes" id="UP000253606"/>
    </source>
</evidence>
<dbReference type="GO" id="GO:0016747">
    <property type="term" value="F:acyltransferase activity, transferring groups other than amino-acyl groups"/>
    <property type="evidence" value="ECO:0007669"/>
    <property type="project" value="InterPro"/>
</dbReference>
<dbReference type="EMBL" id="CP030840">
    <property type="protein sequence ID" value="AXC14085.1"/>
    <property type="molecule type" value="Genomic_DNA"/>
</dbReference>
<keyword evidence="2" id="KW-0808">Transferase</keyword>
<evidence type="ECO:0000313" key="2">
    <source>
        <dbReference type="EMBL" id="AXC14085.1"/>
    </source>
</evidence>
<protein>
    <submittedName>
        <fullName evidence="2">Histone acetyltransferase HPA2</fullName>
    </submittedName>
</protein>
<reference evidence="2 3" key="1">
    <citation type="journal article" date="2018" name="Front. Microbiol.">
        <title>Hydrolytic Capabilities as a Key to Environmental Success: Chitinolytic and Cellulolytic Acidobacteria From Acidic Sub-arctic Soils and Boreal Peatlands.</title>
        <authorList>
            <person name="Belova S.E."/>
            <person name="Ravin N.V."/>
            <person name="Pankratov T.A."/>
            <person name="Rakitin A.L."/>
            <person name="Ivanova A.A."/>
            <person name="Beletsky A.V."/>
            <person name="Mardanov A.V."/>
            <person name="Sinninghe Damste J.S."/>
            <person name="Dedysh S.N."/>
        </authorList>
    </citation>
    <scope>NUCLEOTIDE SEQUENCE [LARGE SCALE GENOMIC DNA]</scope>
    <source>
        <strain evidence="2 3">SBC82</strain>
    </source>
</reference>
<dbReference type="PANTHER" id="PTHR43233:SF1">
    <property type="entry name" value="FAMILY N-ACETYLTRANSFERASE, PUTATIVE (AFU_ORTHOLOGUE AFUA_6G03350)-RELATED"/>
    <property type="match status" value="1"/>
</dbReference>
<dbReference type="Proteomes" id="UP000253606">
    <property type="component" value="Chromosome"/>
</dbReference>
<feature type="domain" description="N-acetyltransferase" evidence="1">
    <location>
        <begin position="16"/>
        <end position="144"/>
    </location>
</feature>
<gene>
    <name evidence="2" type="ORF">ACPOL_4823</name>
</gene>
<dbReference type="PROSITE" id="PS51186">
    <property type="entry name" value="GNAT"/>
    <property type="match status" value="1"/>
</dbReference>
<dbReference type="InterPro" id="IPR016181">
    <property type="entry name" value="Acyl_CoA_acyltransferase"/>
</dbReference>
<name>A0A2Z5G632_9BACT</name>
<dbReference type="InterPro" id="IPR000182">
    <property type="entry name" value="GNAT_dom"/>
</dbReference>
<dbReference type="Gene3D" id="3.40.630.30">
    <property type="match status" value="1"/>
</dbReference>
<organism evidence="2 3">
    <name type="scientific">Acidisarcina polymorpha</name>
    <dbReference type="NCBI Taxonomy" id="2211140"/>
    <lineage>
        <taxon>Bacteria</taxon>
        <taxon>Pseudomonadati</taxon>
        <taxon>Acidobacteriota</taxon>
        <taxon>Terriglobia</taxon>
        <taxon>Terriglobales</taxon>
        <taxon>Acidobacteriaceae</taxon>
        <taxon>Acidisarcina</taxon>
    </lineage>
</organism>
<dbReference type="CDD" id="cd04301">
    <property type="entry name" value="NAT_SF"/>
    <property type="match status" value="1"/>
</dbReference>
<dbReference type="Pfam" id="PF00583">
    <property type="entry name" value="Acetyltransf_1"/>
    <property type="match status" value="1"/>
</dbReference>
<proteinExistence type="predicted"/>
<accession>A0A2Z5G632</accession>
<dbReference type="OrthoDB" id="3216107at2"/>
<dbReference type="PANTHER" id="PTHR43233">
    <property type="entry name" value="FAMILY N-ACETYLTRANSFERASE, PUTATIVE (AFU_ORTHOLOGUE AFUA_6G03350)-RELATED"/>
    <property type="match status" value="1"/>
</dbReference>
<dbReference type="SUPFAM" id="SSF55729">
    <property type="entry name" value="Acyl-CoA N-acyltransferases (Nat)"/>
    <property type="match status" value="1"/>
</dbReference>
<dbReference type="InterPro" id="IPR053144">
    <property type="entry name" value="Acetyltransferase_Butenolide"/>
</dbReference>
<sequence>MTGVNYFLRQRDEFLVSTDPALLDRSAVYAFLAEARWWTELTPESLARALEHSLCFSLVEGGRQIGFARVITDRVTFAYLCDVFITEPWRGRGLGSWLIRSVLEHPDLICLKRISLITHDAQQFYLGLNFRFSPDCASYMERLR</sequence>
<dbReference type="KEGG" id="abas:ACPOL_4823"/>